<dbReference type="GO" id="GO:0006397">
    <property type="term" value="P:mRNA processing"/>
    <property type="evidence" value="ECO:0007669"/>
    <property type="project" value="UniProtKB-KW"/>
</dbReference>
<proteinExistence type="inferred from homology"/>
<dbReference type="RefSeq" id="WP_236986378.1">
    <property type="nucleotide sequence ID" value="NZ_AP023086.1"/>
</dbReference>
<feature type="active site" evidence="7">
    <location>
        <position position="147"/>
    </location>
</feature>
<reference evidence="13 14" key="1">
    <citation type="journal article" date="2022" name="IScience">
        <title>An ultrasensitive nanofiber-based assay for enzymatic hydrolysis and deep-sea microbial degradation of cellulose.</title>
        <authorList>
            <person name="Tsudome M."/>
            <person name="Tachioka M."/>
            <person name="Miyazaki M."/>
            <person name="Uchimura K."/>
            <person name="Tsuda M."/>
            <person name="Takaki Y."/>
            <person name="Deguchi S."/>
        </authorList>
    </citation>
    <scope>NUCLEOTIDE SEQUENCE [LARGE SCALE GENOMIC DNA]</scope>
    <source>
        <strain evidence="13 14">GE09</strain>
    </source>
</reference>
<dbReference type="NCBIfam" id="TIGR01942">
    <property type="entry name" value="pcnB"/>
    <property type="match status" value="1"/>
</dbReference>
<dbReference type="Proteomes" id="UP001320119">
    <property type="component" value="Chromosome"/>
</dbReference>
<evidence type="ECO:0000313" key="13">
    <source>
        <dbReference type="EMBL" id="BCD96896.1"/>
    </source>
</evidence>
<dbReference type="Pfam" id="PF12627">
    <property type="entry name" value="PolyA_pol_RNAbd"/>
    <property type="match status" value="1"/>
</dbReference>
<keyword evidence="2 7" id="KW-0808">Transferase</keyword>
<dbReference type="GO" id="GO:0005524">
    <property type="term" value="F:ATP binding"/>
    <property type="evidence" value="ECO:0007669"/>
    <property type="project" value="UniProtKB-UniRule"/>
</dbReference>
<dbReference type="InterPro" id="IPR043519">
    <property type="entry name" value="NT_sf"/>
</dbReference>
<comment type="catalytic activity">
    <reaction evidence="7">
        <text>RNA(n) + ATP = RNA(n)-3'-adenine ribonucleotide + diphosphate</text>
        <dbReference type="Rhea" id="RHEA:11332"/>
        <dbReference type="Rhea" id="RHEA-COMP:14527"/>
        <dbReference type="Rhea" id="RHEA-COMP:17347"/>
        <dbReference type="ChEBI" id="CHEBI:30616"/>
        <dbReference type="ChEBI" id="CHEBI:33019"/>
        <dbReference type="ChEBI" id="CHEBI:140395"/>
        <dbReference type="ChEBI" id="CHEBI:173115"/>
        <dbReference type="EC" id="2.7.7.19"/>
    </reaction>
</comment>
<feature type="compositionally biased region" description="Basic residues" evidence="9">
    <location>
        <begin position="429"/>
        <end position="445"/>
    </location>
</feature>
<evidence type="ECO:0000259" key="10">
    <source>
        <dbReference type="Pfam" id="PF01743"/>
    </source>
</evidence>
<name>A0AAN1WFY9_9GAMM</name>
<feature type="domain" description="tRNA nucleotidyltransferase/poly(A) polymerase RNA and SrmB- binding" evidence="12">
    <location>
        <begin position="205"/>
        <end position="265"/>
    </location>
</feature>
<feature type="domain" description="Polymerase A arginine-rich C-terminal" evidence="11">
    <location>
        <begin position="320"/>
        <end position="436"/>
    </location>
</feature>
<dbReference type="Pfam" id="PF12626">
    <property type="entry name" value="PolyA_pol_arg_C"/>
    <property type="match status" value="1"/>
</dbReference>
<evidence type="ECO:0000256" key="7">
    <source>
        <dbReference type="HAMAP-Rule" id="MF_00957"/>
    </source>
</evidence>
<dbReference type="HAMAP" id="MF_00957">
    <property type="entry name" value="PolyA_pol"/>
    <property type="match status" value="1"/>
</dbReference>
<gene>
    <name evidence="7" type="primary">pcnB</name>
    <name evidence="13" type="ORF">MARGE09_P1096</name>
</gene>
<dbReference type="KEGG" id="marq:MARGE09_P1096"/>
<evidence type="ECO:0000256" key="9">
    <source>
        <dbReference type="SAM" id="MobiDB-lite"/>
    </source>
</evidence>
<feature type="active site" evidence="7">
    <location>
        <position position="67"/>
    </location>
</feature>
<dbReference type="InterPro" id="IPR052191">
    <property type="entry name" value="tRNA_ntf/polyA_polymerase_I"/>
</dbReference>
<dbReference type="PANTHER" id="PTHR43051:SF1">
    <property type="entry name" value="POLYNUCLEOTIDE ADENYLYLTRANSFERASE FAMILY PROTEIN"/>
    <property type="match status" value="1"/>
</dbReference>
<evidence type="ECO:0000313" key="14">
    <source>
        <dbReference type="Proteomes" id="UP001320119"/>
    </source>
</evidence>
<organism evidence="13 14">
    <name type="scientific">Marinagarivorans cellulosilyticus</name>
    <dbReference type="NCBI Taxonomy" id="2721545"/>
    <lineage>
        <taxon>Bacteria</taxon>
        <taxon>Pseudomonadati</taxon>
        <taxon>Pseudomonadota</taxon>
        <taxon>Gammaproteobacteria</taxon>
        <taxon>Cellvibrionales</taxon>
        <taxon>Cellvibrionaceae</taxon>
        <taxon>Marinagarivorans</taxon>
    </lineage>
</organism>
<dbReference type="Gene3D" id="1.10.3090.10">
    <property type="entry name" value="cca-adding enzyme, domain 2"/>
    <property type="match status" value="1"/>
</dbReference>
<protein>
    <recommendedName>
        <fullName evidence="7">Poly(A) polymerase I</fullName>
        <shortName evidence="7">PAP I</shortName>
        <ecNumber evidence="7">2.7.7.19</ecNumber>
    </recommendedName>
</protein>
<evidence type="ECO:0000259" key="11">
    <source>
        <dbReference type="Pfam" id="PF12626"/>
    </source>
</evidence>
<dbReference type="InterPro" id="IPR010206">
    <property type="entry name" value="PolA_pol_I"/>
</dbReference>
<dbReference type="InterPro" id="IPR002646">
    <property type="entry name" value="PolA_pol_head_dom"/>
</dbReference>
<dbReference type="Gene3D" id="3.30.460.10">
    <property type="entry name" value="Beta Polymerase, domain 2"/>
    <property type="match status" value="1"/>
</dbReference>
<evidence type="ECO:0000256" key="8">
    <source>
        <dbReference type="RuleBase" id="RU003953"/>
    </source>
</evidence>
<evidence type="ECO:0000256" key="3">
    <source>
        <dbReference type="ARBA" id="ARBA00022741"/>
    </source>
</evidence>
<dbReference type="GO" id="GO:0043633">
    <property type="term" value="P:polyadenylation-dependent RNA catabolic process"/>
    <property type="evidence" value="ECO:0007669"/>
    <property type="project" value="InterPro"/>
</dbReference>
<keyword evidence="4 7" id="KW-0067">ATP-binding</keyword>
<keyword evidence="6 7" id="KW-0804">Transcription</keyword>
<keyword evidence="14" id="KW-1185">Reference proteome</keyword>
<dbReference type="SUPFAM" id="SSF81301">
    <property type="entry name" value="Nucleotidyltransferase"/>
    <property type="match status" value="1"/>
</dbReference>
<dbReference type="EC" id="2.7.7.19" evidence="7"/>
<feature type="domain" description="Poly A polymerase head" evidence="10">
    <location>
        <begin position="49"/>
        <end position="178"/>
    </location>
</feature>
<dbReference type="GO" id="GO:1990817">
    <property type="term" value="F:poly(A) RNA polymerase activity"/>
    <property type="evidence" value="ECO:0007669"/>
    <property type="project" value="UniProtKB-UniRule"/>
</dbReference>
<dbReference type="InterPro" id="IPR032828">
    <property type="entry name" value="PolyA_RNA-bd"/>
</dbReference>
<keyword evidence="3 7" id="KW-0547">Nucleotide-binding</keyword>
<feature type="active site" evidence="7">
    <location>
        <position position="69"/>
    </location>
</feature>
<evidence type="ECO:0000256" key="4">
    <source>
        <dbReference type="ARBA" id="ARBA00022840"/>
    </source>
</evidence>
<dbReference type="GO" id="GO:0003723">
    <property type="term" value="F:RNA binding"/>
    <property type="evidence" value="ECO:0007669"/>
    <property type="project" value="UniProtKB-UniRule"/>
</dbReference>
<feature type="region of interest" description="Disordered" evidence="9">
    <location>
        <begin position="419"/>
        <end position="445"/>
    </location>
</feature>
<evidence type="ECO:0000256" key="2">
    <source>
        <dbReference type="ARBA" id="ARBA00022679"/>
    </source>
</evidence>
<dbReference type="AlphaFoldDB" id="A0AAN1WFY9"/>
<evidence type="ECO:0000256" key="5">
    <source>
        <dbReference type="ARBA" id="ARBA00022884"/>
    </source>
</evidence>
<comment type="similarity">
    <text evidence="7 8">Belongs to the tRNA nucleotidyltransferase/poly(A) polymerase family.</text>
</comment>
<dbReference type="PANTHER" id="PTHR43051">
    <property type="entry name" value="POLYNUCLEOTIDE ADENYLYLTRANSFERASE FAMILY PROTEIN"/>
    <property type="match status" value="1"/>
</dbReference>
<evidence type="ECO:0000256" key="1">
    <source>
        <dbReference type="ARBA" id="ARBA00022664"/>
    </source>
</evidence>
<dbReference type="SUPFAM" id="SSF81891">
    <property type="entry name" value="Poly A polymerase C-terminal region-like"/>
    <property type="match status" value="1"/>
</dbReference>
<keyword evidence="5 7" id="KW-0694">RNA-binding</keyword>
<dbReference type="InterPro" id="IPR025866">
    <property type="entry name" value="PolyA_pol_arg_C_dom"/>
</dbReference>
<evidence type="ECO:0000256" key="6">
    <source>
        <dbReference type="ARBA" id="ARBA00023163"/>
    </source>
</evidence>
<sequence>MLKRLFKLLSSSSTSGTSVERQEHQIVLNQLSPAAIKVCSGLQQAGYQAYIVGGGIRDSLLEAKPKDFDVATDATPEQVRQVFRSSRIIGRRFKIVHVRFGREIIEVTTFRGHHEQGKARDAVQSEQGLLLRDNVYGDLESDAVRRDFTINALYYDPISQTLIDFTQGLRDIESRTLRIIGDASERYREDPVRMLRAARFAAKLGFNIEPATADPIYTQGELLDHIPSARLFEEVLKLMLGGCATATVASLEKYDLFRHLFPGVSPIADASPFNRQVIDLVCVNTDKRIRQGKRVTPAFIFAAFLWLPLQAEIERLIKAGMKPGEAKNAAISGVISQQLTRTAIPKRFLMPMRDIWFLQYGLEKRQGKRCFSTLEHQRFRAAYDFLLLREDAGENHNGAGRWWTEFQDADEARQQELLDTVKTQGSKEPRKRPRRRRPKKAPPAE</sequence>
<dbReference type="Pfam" id="PF01743">
    <property type="entry name" value="PolyA_pol"/>
    <property type="match status" value="1"/>
</dbReference>
<keyword evidence="13" id="KW-0548">Nucleotidyltransferase</keyword>
<comment type="function">
    <text evidence="7">Adds poly(A) tail to the 3' end of many RNAs, which usually targets these RNAs for decay. Plays a significant role in the global control of gene expression, through influencing the rate of transcript degradation, and in the general RNA quality control.</text>
</comment>
<dbReference type="EMBL" id="AP023086">
    <property type="protein sequence ID" value="BCD96896.1"/>
    <property type="molecule type" value="Genomic_DNA"/>
</dbReference>
<dbReference type="CDD" id="cd05398">
    <property type="entry name" value="NT_ClassII-CCAase"/>
    <property type="match status" value="1"/>
</dbReference>
<keyword evidence="1 7" id="KW-0507">mRNA processing</keyword>
<evidence type="ECO:0000259" key="12">
    <source>
        <dbReference type="Pfam" id="PF12627"/>
    </source>
</evidence>
<accession>A0AAN1WFY9</accession>